<dbReference type="SUPFAM" id="SSF52467">
    <property type="entry name" value="DHS-like NAD/FAD-binding domain"/>
    <property type="match status" value="1"/>
</dbReference>
<dbReference type="InterPro" id="IPR036291">
    <property type="entry name" value="NAD(P)-bd_dom_sf"/>
</dbReference>
<evidence type="ECO:0000256" key="4">
    <source>
        <dbReference type="ARBA" id="ARBA00013202"/>
    </source>
</evidence>
<keyword evidence="12" id="KW-0862">Zinc</keyword>
<keyword evidence="11" id="KW-0456">Lyase</keyword>
<dbReference type="InterPro" id="IPR029061">
    <property type="entry name" value="THDP-binding"/>
</dbReference>
<accession>A0A8T8WRU1</accession>
<dbReference type="CDD" id="cd07038">
    <property type="entry name" value="TPP_PYR_PDC_IPDC_like"/>
    <property type="match status" value="1"/>
</dbReference>
<feature type="compositionally biased region" description="Low complexity" evidence="13">
    <location>
        <begin position="937"/>
        <end position="957"/>
    </location>
</feature>
<evidence type="ECO:0000256" key="6">
    <source>
        <dbReference type="ARBA" id="ARBA00022723"/>
    </source>
</evidence>
<dbReference type="GO" id="GO:0016491">
    <property type="term" value="F:oxidoreductase activity"/>
    <property type="evidence" value="ECO:0007669"/>
    <property type="project" value="UniProtKB-KW"/>
</dbReference>
<dbReference type="SUPFAM" id="SSF52518">
    <property type="entry name" value="Thiamin diphosphate-binding fold (THDP-binding)"/>
    <property type="match status" value="2"/>
</dbReference>
<evidence type="ECO:0000256" key="9">
    <source>
        <dbReference type="ARBA" id="ARBA00023002"/>
    </source>
</evidence>
<comment type="similarity">
    <text evidence="3">Belongs to the TPP enzyme family.</text>
</comment>
<dbReference type="InterPro" id="IPR012001">
    <property type="entry name" value="Thiamin_PyroP_enz_TPP-bd_dom"/>
</dbReference>
<reference evidence="19 20" key="1">
    <citation type="submission" date="2018-02" db="EMBL/GenBank/DDBJ databases">
        <title>The genomes of Aspergillus section Nigri reveals drivers in fungal speciation.</title>
        <authorList>
            <consortium name="DOE Joint Genome Institute"/>
            <person name="Vesth T.C."/>
            <person name="Nybo J."/>
            <person name="Theobald S."/>
            <person name="Brandl J."/>
            <person name="Frisvad J.C."/>
            <person name="Nielsen K.F."/>
            <person name="Lyhne E.K."/>
            <person name="Kogle M.E."/>
            <person name="Kuo A."/>
            <person name="Riley R."/>
            <person name="Clum A."/>
            <person name="Nolan M."/>
            <person name="Lipzen A."/>
            <person name="Salamov A."/>
            <person name="Henrissat B."/>
            <person name="Wiebenga A."/>
            <person name="De vries R.P."/>
            <person name="Grigoriev I.V."/>
            <person name="Mortensen U.H."/>
            <person name="Andersen M.R."/>
            <person name="Baker S.E."/>
        </authorList>
    </citation>
    <scope>NUCLEOTIDE SEQUENCE [LARGE SCALE GENOMIC DNA]</scope>
    <source>
        <strain evidence="19 20">CBS 114.51</strain>
    </source>
</reference>
<evidence type="ECO:0000256" key="5">
    <source>
        <dbReference type="ARBA" id="ARBA00014422"/>
    </source>
</evidence>
<dbReference type="InterPro" id="IPR047214">
    <property type="entry name" value="TPP_PDC_IPDC"/>
</dbReference>
<evidence type="ECO:0000256" key="8">
    <source>
        <dbReference type="ARBA" id="ARBA00022842"/>
    </source>
</evidence>
<dbReference type="InterPro" id="IPR011032">
    <property type="entry name" value="GroES-like_sf"/>
</dbReference>
<dbReference type="InterPro" id="IPR029035">
    <property type="entry name" value="DHS-like_NAD/FAD-binding_dom"/>
</dbReference>
<gene>
    <name evidence="19" type="ORF">BO86DRAFT_402667</name>
</gene>
<dbReference type="PANTHER" id="PTHR43452">
    <property type="entry name" value="PYRUVATE DECARBOXYLASE"/>
    <property type="match status" value="1"/>
</dbReference>
<dbReference type="Gene3D" id="3.90.180.10">
    <property type="entry name" value="Medium-chain alcohol dehydrogenases, catalytic domain"/>
    <property type="match status" value="1"/>
</dbReference>
<dbReference type="Pfam" id="PF02776">
    <property type="entry name" value="TPP_enzyme_N"/>
    <property type="match status" value="1"/>
</dbReference>
<dbReference type="EMBL" id="KZ824825">
    <property type="protein sequence ID" value="RAH78578.1"/>
    <property type="molecule type" value="Genomic_DNA"/>
</dbReference>
<comment type="similarity">
    <text evidence="12">Belongs to the zinc-containing alcohol dehydrogenase family.</text>
</comment>
<sequence length="1088" mass="117796">MSCVPSPAPDEVLVKLEYSGLCHSDIHAWKGTPSTIKREKRVEGHEGTGIVTAVGSEVEDISVGDHVGVQWVNKTCGVCEADKRADFLACPKAQMTGFSVDGTFGTCCVIQARHAVRIPKEYPLDTVAPIICAGTTCFRAVEETGVKEGDILAVVGPAGGIGSLACQYAKAHGCRVLAISTGGDGRIMYKDKLRVDFYVDCNTSPDIVTEVRKLTGGGPDAAIMIEGTEALLEDAAKYIRPRGSIVVVGNPQENTTGLGMSNLLLRMGQIKSSPYGGSREQIEKAIEIFVKKNFYQSSHVISLDQLTQMLQTIYQRDSEGHSNGQSSRYESSLLGQATIKIPSFSESTRTEKTFPKPTFYQDSFNIGTYIGYRLEELGIRDFLAVPGDTNLVLLDNILKNPNLRMIGCCNELNGGYAADGYARTSPAKIAVLIVPYVVGALSALNAVAGACSQNIMIIVLSGCPTTGMLASRKFLHHAPSAANREQALDAYRGVTAASIRLQSAETAVQDLDDAISKCFASSLPIFIEVPNDIAGAACSSPSPFKIPETMIHTRRNEEAVNAITGTWNESVKPVLLFGSLARRLLSAHDIEALADRLGCAVFCQPDGRCISESHPQYCGQLWNGLTNPEGEKVFMDSDLWLIVGANWCDFHSIFTSIDEEKSRMISIGKDWVELPNGTCIQGVDFATVVRQLIRSSMESKHKSVPRPKPTLGAKPPQMEDLDSPLTLEHAIYGIQNILRSDDTMLCDAGEAWFLANHIRLPPGTDCQIQMPYCSIGWALPAGLGAQLGRSQGRSIILIGDGGFQMTAQEVSTIVRQHLNPIIIIFNNLGYKIETAVHDGPYNYIANWNYPQLAASLSASPHASSHNPYATKKQECMESNPSLFTLQVKTQRDLKMALKRAYDEHDKLAFLELCIQPDDLSQEVRQLGEAFARKNAEESSGSSESSASKTPSATTSGSNSPRVGSPANTSPDVAAPAGIAGGWVDTGAGTGGSCEVFRRLDMFEAYIAALDSFTNSMIRDVDMLSAPVKLIVPGKCNGVFVINVYRHWTYVLEANVFKHVNNPAGFLAGRMKRHIFGFTCRRCNAGLQT</sequence>
<dbReference type="SUPFAM" id="SSF50129">
    <property type="entry name" value="GroES-like"/>
    <property type="match status" value="1"/>
</dbReference>
<dbReference type="SUPFAM" id="SSF51735">
    <property type="entry name" value="NAD(P)-binding Rossmann-fold domains"/>
    <property type="match status" value="1"/>
</dbReference>
<name>A0A8T8WRU1_ASPJA</name>
<dbReference type="CDD" id="cd02005">
    <property type="entry name" value="TPP_PDC_IPDC"/>
    <property type="match status" value="1"/>
</dbReference>
<feature type="domain" description="Thiamine pyrophosphate enzyme central" evidence="15">
    <location>
        <begin position="568"/>
        <end position="673"/>
    </location>
</feature>
<evidence type="ECO:0000259" key="16">
    <source>
        <dbReference type="Pfam" id="PF02775"/>
    </source>
</evidence>
<evidence type="ECO:0000259" key="15">
    <source>
        <dbReference type="Pfam" id="PF00205"/>
    </source>
</evidence>
<dbReference type="GO" id="GO:0004737">
    <property type="term" value="F:pyruvate decarboxylase activity"/>
    <property type="evidence" value="ECO:0007669"/>
    <property type="project" value="UniProtKB-EC"/>
</dbReference>
<dbReference type="InterPro" id="IPR012110">
    <property type="entry name" value="PDC/IPDC-like"/>
</dbReference>
<dbReference type="FunFam" id="3.40.50.970:FF:000024">
    <property type="entry name" value="Pyruvate decarboxylase isozyme"/>
    <property type="match status" value="1"/>
</dbReference>
<dbReference type="InterPro" id="IPR013154">
    <property type="entry name" value="ADH-like_N"/>
</dbReference>
<dbReference type="GO" id="GO:0008270">
    <property type="term" value="F:zinc ion binding"/>
    <property type="evidence" value="ECO:0007669"/>
    <property type="project" value="InterPro"/>
</dbReference>
<dbReference type="RefSeq" id="XP_025524472.1">
    <property type="nucleotide sequence ID" value="XM_025673881.1"/>
</dbReference>
<keyword evidence="10" id="KW-0786">Thiamine pyrophosphate</keyword>
<evidence type="ECO:0000256" key="7">
    <source>
        <dbReference type="ARBA" id="ARBA00022793"/>
    </source>
</evidence>
<feature type="region of interest" description="Disordered" evidence="13">
    <location>
        <begin position="931"/>
        <end position="970"/>
    </location>
</feature>
<evidence type="ECO:0000259" key="18">
    <source>
        <dbReference type="Pfam" id="PF08240"/>
    </source>
</evidence>
<organism evidence="19 20">
    <name type="scientific">Aspergillus japonicus CBS 114.51</name>
    <dbReference type="NCBI Taxonomy" id="1448312"/>
    <lineage>
        <taxon>Eukaryota</taxon>
        <taxon>Fungi</taxon>
        <taxon>Dikarya</taxon>
        <taxon>Ascomycota</taxon>
        <taxon>Pezizomycotina</taxon>
        <taxon>Eurotiomycetes</taxon>
        <taxon>Eurotiomycetidae</taxon>
        <taxon>Eurotiales</taxon>
        <taxon>Aspergillaceae</taxon>
        <taxon>Aspergillus</taxon>
        <taxon>Aspergillus subgen. Circumdati</taxon>
    </lineage>
</organism>
<dbReference type="Pfam" id="PF00205">
    <property type="entry name" value="TPP_enzyme_M"/>
    <property type="match status" value="1"/>
</dbReference>
<dbReference type="EC" id="4.1.1.1" evidence="4"/>
<evidence type="ECO:0000313" key="19">
    <source>
        <dbReference type="EMBL" id="RAH78578.1"/>
    </source>
</evidence>
<keyword evidence="6 12" id="KW-0479">Metal-binding</keyword>
<evidence type="ECO:0000259" key="14">
    <source>
        <dbReference type="Pfam" id="PF00107"/>
    </source>
</evidence>
<keyword evidence="8" id="KW-0460">Magnesium</keyword>
<dbReference type="Gene3D" id="3.40.50.1220">
    <property type="entry name" value="TPP-binding domain"/>
    <property type="match status" value="1"/>
</dbReference>
<keyword evidence="9" id="KW-0560">Oxidoreductase</keyword>
<dbReference type="OrthoDB" id="3970464at2759"/>
<feature type="domain" description="Thiamine pyrophosphate enzyme TPP-binding" evidence="16">
    <location>
        <begin position="754"/>
        <end position="911"/>
    </location>
</feature>
<evidence type="ECO:0000256" key="10">
    <source>
        <dbReference type="ARBA" id="ARBA00023052"/>
    </source>
</evidence>
<evidence type="ECO:0000256" key="1">
    <source>
        <dbReference type="ARBA" id="ARBA00001041"/>
    </source>
</evidence>
<dbReference type="Gene3D" id="3.40.50.720">
    <property type="entry name" value="NAD(P)-binding Rossmann-like Domain"/>
    <property type="match status" value="1"/>
</dbReference>
<evidence type="ECO:0000256" key="12">
    <source>
        <dbReference type="RuleBase" id="RU361277"/>
    </source>
</evidence>
<dbReference type="InterPro" id="IPR012000">
    <property type="entry name" value="Thiamin_PyroP_enz_cen_dom"/>
</dbReference>
<evidence type="ECO:0000256" key="3">
    <source>
        <dbReference type="ARBA" id="ARBA00007812"/>
    </source>
</evidence>
<dbReference type="InterPro" id="IPR002328">
    <property type="entry name" value="ADH_Zn_CS"/>
</dbReference>
<evidence type="ECO:0000259" key="17">
    <source>
        <dbReference type="Pfam" id="PF02776"/>
    </source>
</evidence>
<dbReference type="PANTHER" id="PTHR43452:SF1">
    <property type="entry name" value="PYRUVATE DECARBOXYLASE C186.09-RELATED"/>
    <property type="match status" value="1"/>
</dbReference>
<feature type="domain" description="Alcohol dehydrogenase-like C-terminal" evidence="14">
    <location>
        <begin position="160"/>
        <end position="289"/>
    </location>
</feature>
<evidence type="ECO:0000256" key="2">
    <source>
        <dbReference type="ARBA" id="ARBA00001964"/>
    </source>
</evidence>
<feature type="domain" description="Alcohol dehydrogenase-like N-terminal" evidence="18">
    <location>
        <begin position="9"/>
        <end position="120"/>
    </location>
</feature>
<dbReference type="AlphaFoldDB" id="A0A8T8WRU1"/>
<comment type="cofactor">
    <cofactor evidence="2">
        <name>thiamine diphosphate</name>
        <dbReference type="ChEBI" id="CHEBI:58937"/>
    </cofactor>
</comment>
<protein>
    <recommendedName>
        <fullName evidence="5">Pyruvate decarboxylase</fullName>
        <ecNumber evidence="4">4.1.1.1</ecNumber>
    </recommendedName>
</protein>
<keyword evidence="7" id="KW-0210">Decarboxylase</keyword>
<evidence type="ECO:0000256" key="11">
    <source>
        <dbReference type="ARBA" id="ARBA00023239"/>
    </source>
</evidence>
<dbReference type="Proteomes" id="UP000249497">
    <property type="component" value="Unassembled WGS sequence"/>
</dbReference>
<evidence type="ECO:0000313" key="20">
    <source>
        <dbReference type="Proteomes" id="UP000249497"/>
    </source>
</evidence>
<keyword evidence="20" id="KW-1185">Reference proteome</keyword>
<dbReference type="InterPro" id="IPR047213">
    <property type="entry name" value="TPP_PYR_PDC_IPDC-like"/>
</dbReference>
<proteinExistence type="inferred from homology"/>
<feature type="domain" description="Thiamine pyrophosphate enzyme N-terminal TPP-binding" evidence="17">
    <location>
        <begin position="365"/>
        <end position="475"/>
    </location>
</feature>
<dbReference type="PROSITE" id="PS00059">
    <property type="entry name" value="ADH_ZINC"/>
    <property type="match status" value="1"/>
</dbReference>
<dbReference type="GO" id="GO:0030976">
    <property type="term" value="F:thiamine pyrophosphate binding"/>
    <property type="evidence" value="ECO:0007669"/>
    <property type="project" value="InterPro"/>
</dbReference>
<dbReference type="Gene3D" id="3.40.50.970">
    <property type="match status" value="2"/>
</dbReference>
<dbReference type="GO" id="GO:0000949">
    <property type="term" value="P:aromatic amino acid family catabolic process to alcohol via Ehrlich pathway"/>
    <property type="evidence" value="ECO:0007669"/>
    <property type="project" value="TreeGrafter"/>
</dbReference>
<feature type="compositionally biased region" description="Polar residues" evidence="13">
    <location>
        <begin position="958"/>
        <end position="970"/>
    </location>
</feature>
<dbReference type="InterPro" id="IPR011766">
    <property type="entry name" value="TPP_enzyme_TPP-bd"/>
</dbReference>
<comment type="cofactor">
    <cofactor evidence="12">
        <name>Zn(2+)</name>
        <dbReference type="ChEBI" id="CHEBI:29105"/>
    </cofactor>
</comment>
<dbReference type="InterPro" id="IPR013149">
    <property type="entry name" value="ADH-like_C"/>
</dbReference>
<dbReference type="Pfam" id="PF00107">
    <property type="entry name" value="ADH_zinc_N"/>
    <property type="match status" value="1"/>
</dbReference>
<evidence type="ECO:0000256" key="13">
    <source>
        <dbReference type="SAM" id="MobiDB-lite"/>
    </source>
</evidence>
<comment type="catalytic activity">
    <reaction evidence="1">
        <text>a 2-oxocarboxylate + H(+) = an aldehyde + CO2</text>
        <dbReference type="Rhea" id="RHEA:11628"/>
        <dbReference type="ChEBI" id="CHEBI:15378"/>
        <dbReference type="ChEBI" id="CHEBI:16526"/>
        <dbReference type="ChEBI" id="CHEBI:17478"/>
        <dbReference type="ChEBI" id="CHEBI:35179"/>
        <dbReference type="EC" id="4.1.1.1"/>
    </reaction>
</comment>
<dbReference type="Pfam" id="PF02775">
    <property type="entry name" value="TPP_enzyme_C"/>
    <property type="match status" value="1"/>
</dbReference>
<dbReference type="GO" id="GO:0000287">
    <property type="term" value="F:magnesium ion binding"/>
    <property type="evidence" value="ECO:0007669"/>
    <property type="project" value="InterPro"/>
</dbReference>
<dbReference type="Pfam" id="PF08240">
    <property type="entry name" value="ADH_N"/>
    <property type="match status" value="1"/>
</dbReference>
<dbReference type="GeneID" id="37177573"/>
<dbReference type="GO" id="GO:0005829">
    <property type="term" value="C:cytosol"/>
    <property type="evidence" value="ECO:0007669"/>
    <property type="project" value="TreeGrafter"/>
</dbReference>